<feature type="binding site" evidence="8">
    <location>
        <begin position="171"/>
        <end position="172"/>
    </location>
    <ligand>
        <name>ATP</name>
        <dbReference type="ChEBI" id="CHEBI:30616"/>
    </ligand>
</feature>
<dbReference type="Gene3D" id="2.30.130.10">
    <property type="entry name" value="PUA domain"/>
    <property type="match status" value="1"/>
</dbReference>
<keyword evidence="11" id="KW-1185">Reference proteome</keyword>
<comment type="subcellular location">
    <subcellularLocation>
        <location evidence="8">Cytoplasm</location>
    </subcellularLocation>
</comment>
<keyword evidence="5 8" id="KW-0547">Nucleotide-binding</keyword>
<proteinExistence type="inferred from homology"/>
<evidence type="ECO:0000256" key="7">
    <source>
        <dbReference type="ARBA" id="ARBA00022840"/>
    </source>
</evidence>
<dbReference type="InterPro" id="IPR036393">
    <property type="entry name" value="AceGlu_kinase-like_sf"/>
</dbReference>
<dbReference type="Gene3D" id="3.40.1160.10">
    <property type="entry name" value="Acetylglutamate kinase-like"/>
    <property type="match status" value="2"/>
</dbReference>
<dbReference type="NCBIfam" id="TIGR01027">
    <property type="entry name" value="proB"/>
    <property type="match status" value="1"/>
</dbReference>
<dbReference type="CDD" id="cd21157">
    <property type="entry name" value="PUA_G5K"/>
    <property type="match status" value="1"/>
</dbReference>
<dbReference type="CDD" id="cd04242">
    <property type="entry name" value="AAK_G5K_ProB"/>
    <property type="match status" value="1"/>
</dbReference>
<dbReference type="SUPFAM" id="SSF53633">
    <property type="entry name" value="Carbamate kinase-like"/>
    <property type="match status" value="1"/>
</dbReference>
<dbReference type="EC" id="2.7.2.11" evidence="8"/>
<dbReference type="UniPathway" id="UPA00098">
    <property type="reaction ID" value="UER00359"/>
</dbReference>
<dbReference type="GO" id="GO:0055129">
    <property type="term" value="P:L-proline biosynthetic process"/>
    <property type="evidence" value="ECO:0007669"/>
    <property type="project" value="UniProtKB-UniRule"/>
</dbReference>
<evidence type="ECO:0000256" key="5">
    <source>
        <dbReference type="ARBA" id="ARBA00022741"/>
    </source>
</evidence>
<dbReference type="InterPro" id="IPR002478">
    <property type="entry name" value="PUA"/>
</dbReference>
<keyword evidence="3 8" id="KW-0641">Proline biosynthesis</keyword>
<comment type="similarity">
    <text evidence="8">Belongs to the glutamate 5-kinase family.</text>
</comment>
<comment type="catalytic activity">
    <reaction evidence="8">
        <text>L-glutamate + ATP = L-glutamyl 5-phosphate + ADP</text>
        <dbReference type="Rhea" id="RHEA:14877"/>
        <dbReference type="ChEBI" id="CHEBI:29985"/>
        <dbReference type="ChEBI" id="CHEBI:30616"/>
        <dbReference type="ChEBI" id="CHEBI:58274"/>
        <dbReference type="ChEBI" id="CHEBI:456216"/>
        <dbReference type="EC" id="2.7.2.11"/>
    </reaction>
</comment>
<comment type="pathway">
    <text evidence="8">Amino-acid biosynthesis; L-proline biosynthesis; L-glutamate 5-semialdehyde from L-glutamate: step 1/2.</text>
</comment>
<reference evidence="10 11" key="1">
    <citation type="submission" date="2016-11" db="EMBL/GenBank/DDBJ databases">
        <title>Study of marine rhodopsin-containing bacteria.</title>
        <authorList>
            <person name="Yoshizawa S."/>
            <person name="Kumagai Y."/>
            <person name="Kogure K."/>
        </authorList>
    </citation>
    <scope>NUCLEOTIDE SEQUENCE [LARGE SCALE GENOMIC DNA]</scope>
    <source>
        <strain evidence="10 11">SAORIC-28</strain>
    </source>
</reference>
<feature type="binding site" evidence="8">
    <location>
        <position position="151"/>
    </location>
    <ligand>
        <name>substrate</name>
    </ligand>
</feature>
<dbReference type="GO" id="GO:0003723">
    <property type="term" value="F:RNA binding"/>
    <property type="evidence" value="ECO:0007669"/>
    <property type="project" value="InterPro"/>
</dbReference>
<dbReference type="GO" id="GO:0004349">
    <property type="term" value="F:glutamate 5-kinase activity"/>
    <property type="evidence" value="ECO:0007669"/>
    <property type="project" value="UniProtKB-UniRule"/>
</dbReference>
<dbReference type="RefSeq" id="WP_095512096.1">
    <property type="nucleotide sequence ID" value="NZ_MQWD01000001.1"/>
</dbReference>
<keyword evidence="7 8" id="KW-0067">ATP-binding</keyword>
<dbReference type="PANTHER" id="PTHR43654">
    <property type="entry name" value="GLUTAMATE 5-KINASE"/>
    <property type="match status" value="1"/>
</dbReference>
<evidence type="ECO:0000256" key="4">
    <source>
        <dbReference type="ARBA" id="ARBA00022679"/>
    </source>
</evidence>
<keyword evidence="4 8" id="KW-0808">Transferase</keyword>
<evidence type="ECO:0000256" key="1">
    <source>
        <dbReference type="ARBA" id="ARBA00022490"/>
    </source>
</evidence>
<accession>A0A271J635</accession>
<dbReference type="InterPro" id="IPR001048">
    <property type="entry name" value="Asp/Glu/Uridylate_kinase"/>
</dbReference>
<evidence type="ECO:0000256" key="8">
    <source>
        <dbReference type="HAMAP-Rule" id="MF_00456"/>
    </source>
</evidence>
<gene>
    <name evidence="8" type="primary">proB</name>
    <name evidence="10" type="ORF">BSZ37_19295</name>
</gene>
<feature type="binding site" evidence="8">
    <location>
        <position position="139"/>
    </location>
    <ligand>
        <name>substrate</name>
    </ligand>
</feature>
<dbReference type="InterPro" id="IPR011529">
    <property type="entry name" value="Glu_5kinase"/>
</dbReference>
<evidence type="ECO:0000313" key="10">
    <source>
        <dbReference type="EMBL" id="PAP78415.1"/>
    </source>
</evidence>
<evidence type="ECO:0000256" key="6">
    <source>
        <dbReference type="ARBA" id="ARBA00022777"/>
    </source>
</evidence>
<dbReference type="InterPro" id="IPR036974">
    <property type="entry name" value="PUA_sf"/>
</dbReference>
<dbReference type="PANTHER" id="PTHR43654:SF1">
    <property type="entry name" value="ISOPENTENYL PHOSPHATE KINASE"/>
    <property type="match status" value="1"/>
</dbReference>
<sequence>MDSTSTPLRPWSRAVVKVGSALVAPDGVPSDVHLGAIARFVVESRAAGREVVVVSSGAVAAGRAALGGGRPRTIPEKQALAAVGQPRLMGHWGRFLDAPTAQVLLTHDDLVHRDRFLNARNTLAELLGRGVVPVVNENDTVAVDELKVGDNDNLAAHVAVLAEADLLVILTDVDGLFDADPRTTGSARLVPVVDRVDAGVHAFAGGAGTDAGTGGMRTKLQAAEKATSRGIDTVLVNGTDAARLGALAEGALHGTLFRALDPPLPAKKHWLLHATPVAGRLVVDAGAADAVCRRGASLLAPGVVAVAGDFGRGEPVEVADEAGRVLARGIVRYAAHELVRVRGRQSGELEAVLGYAGPSAVVHRDDLALLETPDPDG</sequence>
<dbReference type="Proteomes" id="UP000216339">
    <property type="component" value="Unassembled WGS sequence"/>
</dbReference>
<dbReference type="Pfam" id="PF01472">
    <property type="entry name" value="PUA"/>
    <property type="match status" value="1"/>
</dbReference>
<evidence type="ECO:0000313" key="11">
    <source>
        <dbReference type="Proteomes" id="UP000216339"/>
    </source>
</evidence>
<dbReference type="PIRSF" id="PIRSF000729">
    <property type="entry name" value="GK"/>
    <property type="match status" value="1"/>
</dbReference>
<evidence type="ECO:0000259" key="9">
    <source>
        <dbReference type="SMART" id="SM00359"/>
    </source>
</evidence>
<protein>
    <recommendedName>
        <fullName evidence="8">Glutamate 5-kinase</fullName>
        <ecNumber evidence="8">2.7.2.11</ecNumber>
    </recommendedName>
    <alternativeName>
        <fullName evidence="8">Gamma-glutamyl kinase</fullName>
        <shortName evidence="8">GK</shortName>
    </alternativeName>
</protein>
<dbReference type="InterPro" id="IPR041739">
    <property type="entry name" value="G5K_ProB"/>
</dbReference>
<dbReference type="GO" id="GO:0005524">
    <property type="term" value="F:ATP binding"/>
    <property type="evidence" value="ECO:0007669"/>
    <property type="project" value="UniProtKB-KW"/>
</dbReference>
<feature type="binding site" evidence="8">
    <location>
        <position position="17"/>
    </location>
    <ligand>
        <name>ATP</name>
        <dbReference type="ChEBI" id="CHEBI:30616"/>
    </ligand>
</feature>
<dbReference type="InterPro" id="IPR005715">
    <property type="entry name" value="Glu_5kinase/COase_Synthase"/>
</dbReference>
<evidence type="ECO:0000256" key="2">
    <source>
        <dbReference type="ARBA" id="ARBA00022605"/>
    </source>
</evidence>
<dbReference type="EMBL" id="MQWD01000001">
    <property type="protein sequence ID" value="PAP78415.1"/>
    <property type="molecule type" value="Genomic_DNA"/>
</dbReference>
<dbReference type="InterPro" id="IPR001057">
    <property type="entry name" value="Glu/AcGlu_kinase"/>
</dbReference>
<keyword evidence="2 8" id="KW-0028">Amino-acid biosynthesis</keyword>
<dbReference type="OrthoDB" id="9804434at2"/>
<dbReference type="InterPro" id="IPR015947">
    <property type="entry name" value="PUA-like_sf"/>
</dbReference>
<organism evidence="10 11">
    <name type="scientific">Rubrivirga marina</name>
    <dbReference type="NCBI Taxonomy" id="1196024"/>
    <lineage>
        <taxon>Bacteria</taxon>
        <taxon>Pseudomonadati</taxon>
        <taxon>Rhodothermota</taxon>
        <taxon>Rhodothermia</taxon>
        <taxon>Rhodothermales</taxon>
        <taxon>Rubricoccaceae</taxon>
        <taxon>Rubrivirga</taxon>
    </lineage>
</organism>
<dbReference type="PROSITE" id="PS00902">
    <property type="entry name" value="GLUTAMATE_5_KINASE"/>
    <property type="match status" value="1"/>
</dbReference>
<dbReference type="SMART" id="SM00359">
    <property type="entry name" value="PUA"/>
    <property type="match status" value="1"/>
</dbReference>
<feature type="domain" description="PUA" evidence="9">
    <location>
        <begin position="279"/>
        <end position="362"/>
    </location>
</feature>
<keyword evidence="1 8" id="KW-0963">Cytoplasm</keyword>
<dbReference type="Pfam" id="PF00696">
    <property type="entry name" value="AA_kinase"/>
    <property type="match status" value="1"/>
</dbReference>
<dbReference type="SUPFAM" id="SSF88697">
    <property type="entry name" value="PUA domain-like"/>
    <property type="match status" value="1"/>
</dbReference>
<feature type="binding site" evidence="8">
    <location>
        <position position="56"/>
    </location>
    <ligand>
        <name>substrate</name>
    </ligand>
</feature>
<dbReference type="InterPro" id="IPR019797">
    <property type="entry name" value="Glutamate_5-kinase_CS"/>
</dbReference>
<name>A0A271J635_9BACT</name>
<evidence type="ECO:0000256" key="3">
    <source>
        <dbReference type="ARBA" id="ARBA00022650"/>
    </source>
</evidence>
<dbReference type="PROSITE" id="PS50890">
    <property type="entry name" value="PUA"/>
    <property type="match status" value="1"/>
</dbReference>
<comment type="caution">
    <text evidence="10">The sequence shown here is derived from an EMBL/GenBank/DDBJ whole genome shotgun (WGS) entry which is preliminary data.</text>
</comment>
<dbReference type="AlphaFoldDB" id="A0A271J635"/>
<feature type="binding site" evidence="8">
    <location>
        <begin position="213"/>
        <end position="219"/>
    </location>
    <ligand>
        <name>ATP</name>
        <dbReference type="ChEBI" id="CHEBI:30616"/>
    </ligand>
</feature>
<dbReference type="GO" id="GO:0005829">
    <property type="term" value="C:cytosol"/>
    <property type="evidence" value="ECO:0007669"/>
    <property type="project" value="TreeGrafter"/>
</dbReference>
<comment type="function">
    <text evidence="8">Catalyzes the transfer of a phosphate group to glutamate to form L-glutamate 5-phosphate.</text>
</comment>
<dbReference type="PRINTS" id="PR00474">
    <property type="entry name" value="GLU5KINASE"/>
</dbReference>
<dbReference type="FunFam" id="3.40.1160.10:FF:000018">
    <property type="entry name" value="Glutamate 5-kinase"/>
    <property type="match status" value="1"/>
</dbReference>
<dbReference type="HAMAP" id="MF_00456">
    <property type="entry name" value="ProB"/>
    <property type="match status" value="1"/>
</dbReference>
<keyword evidence="6 8" id="KW-0418">Kinase</keyword>